<dbReference type="AlphaFoldDB" id="A0A8K0GCC9"/>
<dbReference type="EMBL" id="VTPC01004860">
    <property type="protein sequence ID" value="KAF2896667.1"/>
    <property type="molecule type" value="Genomic_DNA"/>
</dbReference>
<dbReference type="Proteomes" id="UP000801492">
    <property type="component" value="Unassembled WGS sequence"/>
</dbReference>
<protein>
    <submittedName>
        <fullName evidence="1">Uncharacterized protein</fullName>
    </submittedName>
</protein>
<proteinExistence type="predicted"/>
<comment type="caution">
    <text evidence="1">The sequence shown here is derived from an EMBL/GenBank/DDBJ whole genome shotgun (WGS) entry which is preliminary data.</text>
</comment>
<sequence>MDLAQMKIEPNWLSCILLTVGAHFSFNDGVNTQNCRIWSTENSHETIQEDRYDKKNGEAVSATATGERYLQMLRDYAIPQLQNEREGIENMSFMQGGAPPYILRPVKELLTVVFQNQFVNS</sequence>
<dbReference type="PANTHER" id="PTHR47326">
    <property type="entry name" value="TRANSPOSABLE ELEMENT TC3 TRANSPOSASE-LIKE PROTEIN"/>
    <property type="match status" value="1"/>
</dbReference>
<gene>
    <name evidence="1" type="ORF">ILUMI_09508</name>
</gene>
<dbReference type="PANTHER" id="PTHR47326:SF1">
    <property type="entry name" value="HTH PSQ-TYPE DOMAIN-CONTAINING PROTEIN"/>
    <property type="match status" value="1"/>
</dbReference>
<evidence type="ECO:0000313" key="1">
    <source>
        <dbReference type="EMBL" id="KAF2896667.1"/>
    </source>
</evidence>
<reference evidence="1" key="1">
    <citation type="submission" date="2019-08" db="EMBL/GenBank/DDBJ databases">
        <title>The genome of the North American firefly Photinus pyralis.</title>
        <authorList>
            <consortium name="Photinus pyralis genome working group"/>
            <person name="Fallon T.R."/>
            <person name="Sander Lower S.E."/>
            <person name="Weng J.-K."/>
        </authorList>
    </citation>
    <scope>NUCLEOTIDE SEQUENCE</scope>
    <source>
        <strain evidence="1">TRF0915ILg1</strain>
        <tissue evidence="1">Whole body</tissue>
    </source>
</reference>
<dbReference type="OrthoDB" id="8122262at2759"/>
<keyword evidence="2" id="KW-1185">Reference proteome</keyword>
<organism evidence="1 2">
    <name type="scientific">Ignelater luminosus</name>
    <name type="common">Cucubano</name>
    <name type="synonym">Pyrophorus luminosus</name>
    <dbReference type="NCBI Taxonomy" id="2038154"/>
    <lineage>
        <taxon>Eukaryota</taxon>
        <taxon>Metazoa</taxon>
        <taxon>Ecdysozoa</taxon>
        <taxon>Arthropoda</taxon>
        <taxon>Hexapoda</taxon>
        <taxon>Insecta</taxon>
        <taxon>Pterygota</taxon>
        <taxon>Neoptera</taxon>
        <taxon>Endopterygota</taxon>
        <taxon>Coleoptera</taxon>
        <taxon>Polyphaga</taxon>
        <taxon>Elateriformia</taxon>
        <taxon>Elateroidea</taxon>
        <taxon>Elateridae</taxon>
        <taxon>Agrypninae</taxon>
        <taxon>Pyrophorini</taxon>
        <taxon>Ignelater</taxon>
    </lineage>
</organism>
<evidence type="ECO:0000313" key="2">
    <source>
        <dbReference type="Proteomes" id="UP000801492"/>
    </source>
</evidence>
<dbReference type="InterPro" id="IPR036397">
    <property type="entry name" value="RNaseH_sf"/>
</dbReference>
<name>A0A8K0GCC9_IGNLU</name>
<dbReference type="Gene3D" id="3.30.420.10">
    <property type="entry name" value="Ribonuclease H-like superfamily/Ribonuclease H"/>
    <property type="match status" value="1"/>
</dbReference>
<accession>A0A8K0GCC9</accession>
<dbReference type="GO" id="GO:0003676">
    <property type="term" value="F:nucleic acid binding"/>
    <property type="evidence" value="ECO:0007669"/>
    <property type="project" value="InterPro"/>
</dbReference>